<organism evidence="1 2">
    <name type="scientific">Lophiostoma macrostomum CBS 122681</name>
    <dbReference type="NCBI Taxonomy" id="1314788"/>
    <lineage>
        <taxon>Eukaryota</taxon>
        <taxon>Fungi</taxon>
        <taxon>Dikarya</taxon>
        <taxon>Ascomycota</taxon>
        <taxon>Pezizomycotina</taxon>
        <taxon>Dothideomycetes</taxon>
        <taxon>Pleosporomycetidae</taxon>
        <taxon>Pleosporales</taxon>
        <taxon>Lophiostomataceae</taxon>
        <taxon>Lophiostoma</taxon>
    </lineage>
</organism>
<reference evidence="1" key="1">
    <citation type="journal article" date="2020" name="Stud. Mycol.">
        <title>101 Dothideomycetes genomes: a test case for predicting lifestyles and emergence of pathogens.</title>
        <authorList>
            <person name="Haridas S."/>
            <person name="Albert R."/>
            <person name="Binder M."/>
            <person name="Bloem J."/>
            <person name="Labutti K."/>
            <person name="Salamov A."/>
            <person name="Andreopoulos B."/>
            <person name="Baker S."/>
            <person name="Barry K."/>
            <person name="Bills G."/>
            <person name="Bluhm B."/>
            <person name="Cannon C."/>
            <person name="Castanera R."/>
            <person name="Culley D."/>
            <person name="Daum C."/>
            <person name="Ezra D."/>
            <person name="Gonzalez J."/>
            <person name="Henrissat B."/>
            <person name="Kuo A."/>
            <person name="Liang C."/>
            <person name="Lipzen A."/>
            <person name="Lutzoni F."/>
            <person name="Magnuson J."/>
            <person name="Mondo S."/>
            <person name="Nolan M."/>
            <person name="Ohm R."/>
            <person name="Pangilinan J."/>
            <person name="Park H.-J."/>
            <person name="Ramirez L."/>
            <person name="Alfaro M."/>
            <person name="Sun H."/>
            <person name="Tritt A."/>
            <person name="Yoshinaga Y."/>
            <person name="Zwiers L.-H."/>
            <person name="Turgeon B."/>
            <person name="Goodwin S."/>
            <person name="Spatafora J."/>
            <person name="Crous P."/>
            <person name="Grigoriev I."/>
        </authorList>
    </citation>
    <scope>NUCLEOTIDE SEQUENCE</scope>
    <source>
        <strain evidence="1">CBS 122681</strain>
    </source>
</reference>
<dbReference type="Proteomes" id="UP000799324">
    <property type="component" value="Unassembled WGS sequence"/>
</dbReference>
<sequence length="344" mass="39336">MASKRKNGYSFQLSLPLRPLKMARVESDQDQVQDTSGQEAQITSAQEAQVTSVSVRNSTTFLDLPLELRYIIYAYALGDMSGTGLPMPKYLKSRPTDSPIPPEPNWREEENAYSALLRVSKQVRVDQLSNLKLQIQFEDSGDFITSWFGRSLDPQALLEYSGQIEIRVPINTKRDRRLVNLRPLIDLIRAAPKATVVVSEAELDEFLHSSDPTWLDCLDNLVESIQALANFEYKTAEDKKTHKTPYPPTIDIRFKLGCELSWMEQNKVIGREPFKSFMASVGLDHYQRWGFRMGFSLGEKVESVQGVNANEDWGLCDWVLRNRYSPSVFVRQGDDEVPPCRVYW</sequence>
<dbReference type="AlphaFoldDB" id="A0A6A6T3I1"/>
<evidence type="ECO:0000313" key="1">
    <source>
        <dbReference type="EMBL" id="KAF2654320.1"/>
    </source>
</evidence>
<accession>A0A6A6T3I1</accession>
<keyword evidence="2" id="KW-1185">Reference proteome</keyword>
<protein>
    <submittedName>
        <fullName evidence="1">Uncharacterized protein</fullName>
    </submittedName>
</protein>
<evidence type="ECO:0000313" key="2">
    <source>
        <dbReference type="Proteomes" id="UP000799324"/>
    </source>
</evidence>
<proteinExistence type="predicted"/>
<dbReference type="EMBL" id="MU004366">
    <property type="protein sequence ID" value="KAF2654320.1"/>
    <property type="molecule type" value="Genomic_DNA"/>
</dbReference>
<gene>
    <name evidence="1" type="ORF">K491DRAFT_759054</name>
</gene>
<name>A0A6A6T3I1_9PLEO</name>